<gene>
    <name evidence="1" type="ORF">FA95DRAFT_1571003</name>
</gene>
<evidence type="ECO:0000313" key="1">
    <source>
        <dbReference type="EMBL" id="KAI0049758.1"/>
    </source>
</evidence>
<accession>A0ACB8S0V0</accession>
<name>A0ACB8S0V0_9AGAM</name>
<organism evidence="1 2">
    <name type="scientific">Auriscalpium vulgare</name>
    <dbReference type="NCBI Taxonomy" id="40419"/>
    <lineage>
        <taxon>Eukaryota</taxon>
        <taxon>Fungi</taxon>
        <taxon>Dikarya</taxon>
        <taxon>Basidiomycota</taxon>
        <taxon>Agaricomycotina</taxon>
        <taxon>Agaricomycetes</taxon>
        <taxon>Russulales</taxon>
        <taxon>Auriscalpiaceae</taxon>
        <taxon>Auriscalpium</taxon>
    </lineage>
</organism>
<proteinExistence type="predicted"/>
<comment type="caution">
    <text evidence="1">The sequence shown here is derived from an EMBL/GenBank/DDBJ whole genome shotgun (WGS) entry which is preliminary data.</text>
</comment>
<reference evidence="1" key="1">
    <citation type="submission" date="2021-02" db="EMBL/GenBank/DDBJ databases">
        <authorList>
            <consortium name="DOE Joint Genome Institute"/>
            <person name="Ahrendt S."/>
            <person name="Looney B.P."/>
            <person name="Miyauchi S."/>
            <person name="Morin E."/>
            <person name="Drula E."/>
            <person name="Courty P.E."/>
            <person name="Chicoki N."/>
            <person name="Fauchery L."/>
            <person name="Kohler A."/>
            <person name="Kuo A."/>
            <person name="Labutti K."/>
            <person name="Pangilinan J."/>
            <person name="Lipzen A."/>
            <person name="Riley R."/>
            <person name="Andreopoulos W."/>
            <person name="He G."/>
            <person name="Johnson J."/>
            <person name="Barry K.W."/>
            <person name="Grigoriev I.V."/>
            <person name="Nagy L."/>
            <person name="Hibbett D."/>
            <person name="Henrissat B."/>
            <person name="Matheny P.B."/>
            <person name="Labbe J."/>
            <person name="Martin F."/>
        </authorList>
    </citation>
    <scope>NUCLEOTIDE SEQUENCE</scope>
    <source>
        <strain evidence="1">FP105234-sp</strain>
    </source>
</reference>
<dbReference type="Proteomes" id="UP000814033">
    <property type="component" value="Unassembled WGS sequence"/>
</dbReference>
<reference evidence="1" key="2">
    <citation type="journal article" date="2022" name="New Phytol.">
        <title>Evolutionary transition to the ectomycorrhizal habit in the genomes of a hyperdiverse lineage of mushroom-forming fungi.</title>
        <authorList>
            <person name="Looney B."/>
            <person name="Miyauchi S."/>
            <person name="Morin E."/>
            <person name="Drula E."/>
            <person name="Courty P.E."/>
            <person name="Kohler A."/>
            <person name="Kuo A."/>
            <person name="LaButti K."/>
            <person name="Pangilinan J."/>
            <person name="Lipzen A."/>
            <person name="Riley R."/>
            <person name="Andreopoulos W."/>
            <person name="He G."/>
            <person name="Johnson J."/>
            <person name="Nolan M."/>
            <person name="Tritt A."/>
            <person name="Barry K.W."/>
            <person name="Grigoriev I.V."/>
            <person name="Nagy L.G."/>
            <person name="Hibbett D."/>
            <person name="Henrissat B."/>
            <person name="Matheny P.B."/>
            <person name="Labbe J."/>
            <person name="Martin F.M."/>
        </authorList>
    </citation>
    <scope>NUCLEOTIDE SEQUENCE</scope>
    <source>
        <strain evidence="1">FP105234-sp</strain>
    </source>
</reference>
<sequence length="373" mass="42831">MPFDESQLPGYALLSPENVKLYEVATAEGIYNLTPAEKWWRDRWQMLASRGYKLRPRYHPSWKPSWVGTRVDPIFCEDSIILLNPHIIDATWHNKVAVSIKCVERSRAEIDLAQSLVTEALLSNDMNHCVPILDAIQDPVEQDTWLMVMPYLCPFDDPPFGAVGEVLDFVRQTLEGLLFLHNQGVAHRDCAAANIMMDGRPLYPNGHHPLRRKYTPDAIFPANPLSRIDHPVRYYFIDFGISTRFRRGASPFVTGRKGRDKELPELSDDVPYDAFKADIFILGNLYKKEFLLKYHGVDFLAPLINSMTQQVASSRPGAEVALAEFRRMSFSLTSTELRWRLRPRDESVPERVVYDTFAAARETFFQLKRIVGQ</sequence>
<evidence type="ECO:0000313" key="2">
    <source>
        <dbReference type="Proteomes" id="UP000814033"/>
    </source>
</evidence>
<protein>
    <submittedName>
        <fullName evidence="1">Uncharacterized protein</fullName>
    </submittedName>
</protein>
<dbReference type="EMBL" id="MU275869">
    <property type="protein sequence ID" value="KAI0049758.1"/>
    <property type="molecule type" value="Genomic_DNA"/>
</dbReference>
<keyword evidence="2" id="KW-1185">Reference proteome</keyword>